<dbReference type="EMBL" id="JACGCM010001135">
    <property type="protein sequence ID" value="KAF6161261.1"/>
    <property type="molecule type" value="Genomic_DNA"/>
</dbReference>
<dbReference type="SMART" id="SM00575">
    <property type="entry name" value="ZnF_PMZ"/>
    <property type="match status" value="1"/>
</dbReference>
<dbReference type="Proteomes" id="UP000541444">
    <property type="component" value="Unassembled WGS sequence"/>
</dbReference>
<evidence type="ECO:0000256" key="3">
    <source>
        <dbReference type="ARBA" id="ARBA00022833"/>
    </source>
</evidence>
<dbReference type="GO" id="GO:0008270">
    <property type="term" value="F:zinc ion binding"/>
    <property type="evidence" value="ECO:0007669"/>
    <property type="project" value="UniProtKB-KW"/>
</dbReference>
<name>A0A7J7N238_9MAGN</name>
<evidence type="ECO:0000256" key="5">
    <source>
        <dbReference type="SAM" id="MobiDB-lite"/>
    </source>
</evidence>
<sequence>MNENLDKLGVAEPDAKTWLEREPYESWYRDKPLNKIVERLNLMQMTLMYERKFKAREWDQNGLVRRAVKMIELLKTYSHHYRLEGFENDQWLVHNDSGTRWILNLEELTCTCNVWQITGLPCVHVVKVIDHLKYEWVGHYHRVVAYVATYNQAVNLIADSSEWGKPTREIRPPPLLRPTGRPRILRRIEADEQSPPSQSFQPSRSTSQHFSAPRQDPNTIRKHGGYKATQTSRGLAHWSSASGQGELSNRVTNKAAPVRPPWRI</sequence>
<keyword evidence="2 4" id="KW-0863">Zinc-finger</keyword>
<evidence type="ECO:0000259" key="6">
    <source>
        <dbReference type="PROSITE" id="PS50966"/>
    </source>
</evidence>
<evidence type="ECO:0000313" key="7">
    <source>
        <dbReference type="EMBL" id="KAF6161261.1"/>
    </source>
</evidence>
<dbReference type="AlphaFoldDB" id="A0A7J7N238"/>
<evidence type="ECO:0000256" key="1">
    <source>
        <dbReference type="ARBA" id="ARBA00022723"/>
    </source>
</evidence>
<dbReference type="PANTHER" id="PTHR31973">
    <property type="entry name" value="POLYPROTEIN, PUTATIVE-RELATED"/>
    <property type="match status" value="1"/>
</dbReference>
<dbReference type="PROSITE" id="PS50966">
    <property type="entry name" value="ZF_SWIM"/>
    <property type="match status" value="1"/>
</dbReference>
<dbReference type="InterPro" id="IPR007527">
    <property type="entry name" value="Znf_SWIM"/>
</dbReference>
<proteinExistence type="predicted"/>
<keyword evidence="3" id="KW-0862">Zinc</keyword>
<dbReference type="Pfam" id="PF04434">
    <property type="entry name" value="SWIM"/>
    <property type="match status" value="1"/>
</dbReference>
<gene>
    <name evidence="7" type="ORF">GIB67_009148</name>
</gene>
<organism evidence="7 8">
    <name type="scientific">Kingdonia uniflora</name>
    <dbReference type="NCBI Taxonomy" id="39325"/>
    <lineage>
        <taxon>Eukaryota</taxon>
        <taxon>Viridiplantae</taxon>
        <taxon>Streptophyta</taxon>
        <taxon>Embryophyta</taxon>
        <taxon>Tracheophyta</taxon>
        <taxon>Spermatophyta</taxon>
        <taxon>Magnoliopsida</taxon>
        <taxon>Ranunculales</taxon>
        <taxon>Circaeasteraceae</taxon>
        <taxon>Kingdonia</taxon>
    </lineage>
</organism>
<protein>
    <recommendedName>
        <fullName evidence="6">SWIM-type domain-containing protein</fullName>
    </recommendedName>
</protein>
<dbReference type="OrthoDB" id="1939383at2759"/>
<comment type="caution">
    <text evidence="7">The sequence shown here is derived from an EMBL/GenBank/DDBJ whole genome shotgun (WGS) entry which is preliminary data.</text>
</comment>
<evidence type="ECO:0000256" key="2">
    <source>
        <dbReference type="ARBA" id="ARBA00022771"/>
    </source>
</evidence>
<feature type="region of interest" description="Disordered" evidence="5">
    <location>
        <begin position="191"/>
        <end position="264"/>
    </location>
</feature>
<evidence type="ECO:0000313" key="8">
    <source>
        <dbReference type="Proteomes" id="UP000541444"/>
    </source>
</evidence>
<feature type="compositionally biased region" description="Low complexity" evidence="5">
    <location>
        <begin position="193"/>
        <end position="208"/>
    </location>
</feature>
<reference evidence="7 8" key="1">
    <citation type="journal article" date="2020" name="IScience">
        <title>Genome Sequencing of the Endangered Kingdonia uniflora (Circaeasteraceae, Ranunculales) Reveals Potential Mechanisms of Evolutionary Specialization.</title>
        <authorList>
            <person name="Sun Y."/>
            <person name="Deng T."/>
            <person name="Zhang A."/>
            <person name="Moore M.J."/>
            <person name="Landis J.B."/>
            <person name="Lin N."/>
            <person name="Zhang H."/>
            <person name="Zhang X."/>
            <person name="Huang J."/>
            <person name="Zhang X."/>
            <person name="Sun H."/>
            <person name="Wang H."/>
        </authorList>
    </citation>
    <scope>NUCLEOTIDE SEQUENCE [LARGE SCALE GENOMIC DNA]</scope>
    <source>
        <strain evidence="7">TB1705</strain>
        <tissue evidence="7">Leaf</tissue>
    </source>
</reference>
<feature type="compositionally biased region" description="Polar residues" evidence="5">
    <location>
        <begin position="228"/>
        <end position="252"/>
    </location>
</feature>
<accession>A0A7J7N238</accession>
<dbReference type="PANTHER" id="PTHR31973:SF187">
    <property type="entry name" value="MUTATOR TRANSPOSASE MUDRA PROTEIN"/>
    <property type="match status" value="1"/>
</dbReference>
<keyword evidence="8" id="KW-1185">Reference proteome</keyword>
<dbReference type="InterPro" id="IPR006564">
    <property type="entry name" value="Znf_PMZ"/>
</dbReference>
<feature type="domain" description="SWIM-type" evidence="6">
    <location>
        <begin position="101"/>
        <end position="133"/>
    </location>
</feature>
<evidence type="ECO:0000256" key="4">
    <source>
        <dbReference type="PROSITE-ProRule" id="PRU00325"/>
    </source>
</evidence>
<keyword evidence="1" id="KW-0479">Metal-binding</keyword>